<accession>A0A5J4TBP9</accession>
<comment type="caution">
    <text evidence="1">The sequence shown here is derived from an EMBL/GenBank/DDBJ whole genome shotgun (WGS) entry which is preliminary data.</text>
</comment>
<protein>
    <submittedName>
        <fullName evidence="1">Uncharacterized protein</fullName>
    </submittedName>
</protein>
<dbReference type="EMBL" id="SNRW01034215">
    <property type="protein sequence ID" value="KAA6355688.1"/>
    <property type="molecule type" value="Genomic_DNA"/>
</dbReference>
<proteinExistence type="predicted"/>
<evidence type="ECO:0000313" key="2">
    <source>
        <dbReference type="Proteomes" id="UP000324800"/>
    </source>
</evidence>
<evidence type="ECO:0000313" key="1">
    <source>
        <dbReference type="EMBL" id="KAA6355688.1"/>
    </source>
</evidence>
<gene>
    <name evidence="1" type="ORF">EZS28_048785</name>
</gene>
<dbReference type="AlphaFoldDB" id="A0A5J4TBP9"/>
<name>A0A5J4TBP9_9EUKA</name>
<dbReference type="Proteomes" id="UP000324800">
    <property type="component" value="Unassembled WGS sequence"/>
</dbReference>
<reference evidence="1 2" key="1">
    <citation type="submission" date="2019-03" db="EMBL/GenBank/DDBJ databases">
        <title>Single cell metagenomics reveals metabolic interactions within the superorganism composed of flagellate Streblomastix strix and complex community of Bacteroidetes bacteria on its surface.</title>
        <authorList>
            <person name="Treitli S.C."/>
            <person name="Kolisko M."/>
            <person name="Husnik F."/>
            <person name="Keeling P."/>
            <person name="Hampl V."/>
        </authorList>
    </citation>
    <scope>NUCLEOTIDE SEQUENCE [LARGE SCALE GENOMIC DNA]</scope>
    <source>
        <strain evidence="1">ST1C</strain>
    </source>
</reference>
<organism evidence="1 2">
    <name type="scientific">Streblomastix strix</name>
    <dbReference type="NCBI Taxonomy" id="222440"/>
    <lineage>
        <taxon>Eukaryota</taxon>
        <taxon>Metamonada</taxon>
        <taxon>Preaxostyla</taxon>
        <taxon>Oxymonadida</taxon>
        <taxon>Streblomastigidae</taxon>
        <taxon>Streblomastix</taxon>
    </lineage>
</organism>
<feature type="non-terminal residue" evidence="1">
    <location>
        <position position="127"/>
    </location>
</feature>
<sequence>MQLVNNISSLIIRYPTYQTLTEQCPYLCNIIQCAPAHLQHHSACSILQFSREFSPYFYFTSCWDTYFGWARGEIRRYEDNKSLPCLQGRRGQQFVTTFSPYRTYLLRYLVQSFIILAWITCQLPSYV</sequence>